<keyword evidence="2" id="KW-1185">Reference proteome</keyword>
<gene>
    <name evidence="1" type="ORF">GCM10011594_00590</name>
</gene>
<comment type="caution">
    <text evidence="1">The sequence shown here is derived from an EMBL/GenBank/DDBJ whole genome shotgun (WGS) entry which is preliminary data.</text>
</comment>
<proteinExistence type="predicted"/>
<dbReference type="RefSeq" id="WP_188939546.1">
    <property type="nucleotide sequence ID" value="NZ_BMNA01000001.1"/>
</dbReference>
<name>A0A917SJV0_9ACTN</name>
<organism evidence="1 2">
    <name type="scientific">Nakamurella endophytica</name>
    <dbReference type="NCBI Taxonomy" id="1748367"/>
    <lineage>
        <taxon>Bacteria</taxon>
        <taxon>Bacillati</taxon>
        <taxon>Actinomycetota</taxon>
        <taxon>Actinomycetes</taxon>
        <taxon>Nakamurellales</taxon>
        <taxon>Nakamurellaceae</taxon>
        <taxon>Nakamurella</taxon>
    </lineage>
</organism>
<dbReference type="AlphaFoldDB" id="A0A917SJV0"/>
<evidence type="ECO:0000313" key="1">
    <source>
        <dbReference type="EMBL" id="GGL84886.1"/>
    </source>
</evidence>
<reference evidence="1" key="1">
    <citation type="journal article" date="2014" name="Int. J. Syst. Evol. Microbiol.">
        <title>Complete genome sequence of Corynebacterium casei LMG S-19264T (=DSM 44701T), isolated from a smear-ripened cheese.</title>
        <authorList>
            <consortium name="US DOE Joint Genome Institute (JGI-PGF)"/>
            <person name="Walter F."/>
            <person name="Albersmeier A."/>
            <person name="Kalinowski J."/>
            <person name="Ruckert C."/>
        </authorList>
    </citation>
    <scope>NUCLEOTIDE SEQUENCE</scope>
    <source>
        <strain evidence="1">CGMCC 4.7308</strain>
    </source>
</reference>
<protein>
    <submittedName>
        <fullName evidence="1">Uncharacterized protein</fullName>
    </submittedName>
</protein>
<sequence>MTAPTGALVPAAEWVSSMTVHVERIPAARAGLERRWRWVAATPAGVAVPVRTPHFTCREEAEDWLAARGEWLARHGASAVVLLDGERVVYGPVRWRTVVGTV</sequence>
<accession>A0A917SJV0</accession>
<reference evidence="1" key="2">
    <citation type="submission" date="2020-09" db="EMBL/GenBank/DDBJ databases">
        <authorList>
            <person name="Sun Q."/>
            <person name="Zhou Y."/>
        </authorList>
    </citation>
    <scope>NUCLEOTIDE SEQUENCE</scope>
    <source>
        <strain evidence="1">CGMCC 4.7308</strain>
    </source>
</reference>
<dbReference type="Proteomes" id="UP000655208">
    <property type="component" value="Unassembled WGS sequence"/>
</dbReference>
<dbReference type="EMBL" id="BMNA01000001">
    <property type="protein sequence ID" value="GGL84886.1"/>
    <property type="molecule type" value="Genomic_DNA"/>
</dbReference>
<evidence type="ECO:0000313" key="2">
    <source>
        <dbReference type="Proteomes" id="UP000655208"/>
    </source>
</evidence>